<accession>D3G197</accession>
<name>D3G197_ALKPO</name>
<gene>
    <name evidence="2" type="ordered locus">BpOF4_20639</name>
</gene>
<keyword evidence="2" id="KW-0614">Plasmid</keyword>
<reference evidence="2 3" key="1">
    <citation type="journal article" date="2011" name="Environ. Microbiol.">
        <title>Genome of alkaliphilic Bacillus pseudofirmus OF4 reveals adaptations that support the ability to grow in an external pH range from 7.5 to 11.4.</title>
        <authorList>
            <person name="Janto B."/>
            <person name="Ahmed A."/>
            <person name="Ito M."/>
            <person name="Liu J."/>
            <person name="Hicks D.B."/>
            <person name="Pagni S."/>
            <person name="Fackelmayer O.J."/>
            <person name="Smith T.A."/>
            <person name="Earl J."/>
            <person name="Elbourne L.D."/>
            <person name="Hassan K."/>
            <person name="Paulsen I.T."/>
            <person name="Kolsto A.B."/>
            <person name="Tourasse N.J."/>
            <person name="Ehrlich G.D."/>
            <person name="Boissy R."/>
            <person name="Ivey D.M."/>
            <person name="Li G."/>
            <person name="Xue Y."/>
            <person name="Ma Y."/>
            <person name="Hu F.Z."/>
            <person name="Krulwich T.A."/>
        </authorList>
    </citation>
    <scope>NUCLEOTIDE SEQUENCE [LARGE SCALE GENOMIC DNA]</scope>
    <source>
        <strain evidence="3">ATCC BAA-2126 / JCM 17055 / OF4</strain>
    </source>
</reference>
<dbReference type="AlphaFoldDB" id="D3G197"/>
<proteinExistence type="predicted"/>
<dbReference type="EMBL" id="CP001879">
    <property type="protein sequence ID" value="ADC52123.1"/>
    <property type="molecule type" value="Genomic_DNA"/>
</dbReference>
<keyword evidence="3" id="KW-1185">Reference proteome</keyword>
<feature type="region of interest" description="Disordered" evidence="1">
    <location>
        <begin position="121"/>
        <end position="143"/>
    </location>
</feature>
<geneLocation type="plasmid" evidence="2 3">
    <name>pBpOF4-01</name>
</geneLocation>
<evidence type="ECO:0000313" key="3">
    <source>
        <dbReference type="Proteomes" id="UP000001544"/>
    </source>
</evidence>
<feature type="compositionally biased region" description="Basic and acidic residues" evidence="1">
    <location>
        <begin position="121"/>
        <end position="135"/>
    </location>
</feature>
<evidence type="ECO:0000313" key="2">
    <source>
        <dbReference type="EMBL" id="ADC52123.1"/>
    </source>
</evidence>
<dbReference type="KEGG" id="bpf:BpOF4_20639"/>
<dbReference type="Proteomes" id="UP000001544">
    <property type="component" value="Plasmid pBpOF4-01"/>
</dbReference>
<dbReference type="RefSeq" id="WP_012961037.1">
    <property type="nucleotide sequence ID" value="NC_013792.1"/>
</dbReference>
<protein>
    <submittedName>
        <fullName evidence="2">Uncharacterized protein</fullName>
    </submittedName>
</protein>
<organism evidence="2 3">
    <name type="scientific">Alkalihalophilus pseudofirmus (strain ATCC BAA-2126 / JCM 17055 / OF4)</name>
    <name type="common">Bacillus pseudofirmus</name>
    <dbReference type="NCBI Taxonomy" id="398511"/>
    <lineage>
        <taxon>Bacteria</taxon>
        <taxon>Bacillati</taxon>
        <taxon>Bacillota</taxon>
        <taxon>Bacilli</taxon>
        <taxon>Bacillales</taxon>
        <taxon>Bacillaceae</taxon>
        <taxon>Alkalihalophilus</taxon>
    </lineage>
</organism>
<evidence type="ECO:0000256" key="1">
    <source>
        <dbReference type="SAM" id="MobiDB-lite"/>
    </source>
</evidence>
<sequence>MIFLFLLLSLLLVPILVGTLFGVIAIKQDGRKAWYEAGERQIETSNVEEASPEEYDNVAYLLDQEEPFEGATNLNDLNGTFEESYLPQDSDFDIQPSFETSVPDENTSKNLNDLLSQLEAESKPEMTTEPDHSEVQTDPFFKSPPILDMRDQQIITETYGEDILAAITATPSQANGNQTVHVLFGKVDGSSFSFREEKIRLVGNIPLGEALDYLVRGQFISENTFYVTSYLAAEEVMDGSRPISGLYKEEVC</sequence>
<dbReference type="HOGENOM" id="CLU_1101172_0_0_9"/>